<organism evidence="1">
    <name type="scientific">Eucalyptus grandis</name>
    <name type="common">Flooded gum</name>
    <dbReference type="NCBI Taxonomy" id="71139"/>
    <lineage>
        <taxon>Eukaryota</taxon>
        <taxon>Viridiplantae</taxon>
        <taxon>Streptophyta</taxon>
        <taxon>Embryophyta</taxon>
        <taxon>Tracheophyta</taxon>
        <taxon>Spermatophyta</taxon>
        <taxon>Magnoliopsida</taxon>
        <taxon>eudicotyledons</taxon>
        <taxon>Gunneridae</taxon>
        <taxon>Pentapetalae</taxon>
        <taxon>rosids</taxon>
        <taxon>malvids</taxon>
        <taxon>Myrtales</taxon>
        <taxon>Myrtaceae</taxon>
        <taxon>Myrtoideae</taxon>
        <taxon>Eucalypteae</taxon>
        <taxon>Eucalyptus</taxon>
    </lineage>
</organism>
<name>A0A059BXH0_EUCGR</name>
<evidence type="ECO:0000313" key="1">
    <source>
        <dbReference type="EMBL" id="KCW70651.1"/>
    </source>
</evidence>
<reference evidence="1" key="1">
    <citation type="submission" date="2013-07" db="EMBL/GenBank/DDBJ databases">
        <title>The genome of Eucalyptus grandis.</title>
        <authorList>
            <person name="Schmutz J."/>
            <person name="Hayes R."/>
            <person name="Myburg A."/>
            <person name="Tuskan G."/>
            <person name="Grattapaglia D."/>
            <person name="Rokhsar D.S."/>
        </authorList>
    </citation>
    <scope>NUCLEOTIDE SEQUENCE</scope>
    <source>
        <tissue evidence="1">Leaf extractions</tissue>
    </source>
</reference>
<dbReference type="SUPFAM" id="SSF75620">
    <property type="entry name" value="Release factor"/>
    <property type="match status" value="1"/>
</dbReference>
<dbReference type="Gene3D" id="3.30.70.1660">
    <property type="match status" value="1"/>
</dbReference>
<dbReference type="AlphaFoldDB" id="A0A059BXH0"/>
<gene>
    <name evidence="1" type="ORF">EUGRSUZ_F03826</name>
</gene>
<dbReference type="PANTHER" id="PTHR43116:SF4">
    <property type="entry name" value="PEPTIDE CHAIN RELEASE FACTOR PRFB3, CHLOROPLASTIC"/>
    <property type="match status" value="1"/>
</dbReference>
<dbReference type="FunCoup" id="A0A059BXH0">
    <property type="interactions" value="869"/>
</dbReference>
<dbReference type="STRING" id="71139.A0A059BXH0"/>
<proteinExistence type="predicted"/>
<accession>A0A059BXH0</accession>
<protein>
    <submittedName>
        <fullName evidence="1">Uncharacterized protein</fullName>
    </submittedName>
</protein>
<dbReference type="PANTHER" id="PTHR43116">
    <property type="entry name" value="PEPTIDE CHAIN RELEASE FACTOR 2"/>
    <property type="match status" value="1"/>
</dbReference>
<dbReference type="EMBL" id="KK198758">
    <property type="protein sequence ID" value="KCW70651.1"/>
    <property type="molecule type" value="Genomic_DNA"/>
</dbReference>
<dbReference type="InParanoid" id="A0A059BXH0"/>
<dbReference type="Gene3D" id="3.30.160.20">
    <property type="match status" value="1"/>
</dbReference>
<dbReference type="InterPro" id="IPR045853">
    <property type="entry name" value="Pep_chain_release_fac_I_sf"/>
</dbReference>
<dbReference type="Gramene" id="KCW70651">
    <property type="protein sequence ID" value="KCW70651"/>
    <property type="gene ID" value="EUGRSUZ_F03826"/>
</dbReference>
<sequence length="361" mass="40572">MVRACSSVDGKSKVYRELRLFSLKRKIEDAVQRTEKMAPTALQIEEAKWIKLDGLIRDYDLWDDPAKSYDVLVKLADMARAVDALRDLTYKAEEAKLITQLVEMDAINYALFEQAYTSSLDMSKFLDCYEMLKLLKGPYDVNGASMVIKAESNGNYHEKRRATNGGITSATVEFEFDYAYGCLQGERGVHRIISGSETGSTIDEVSLAAVDIIHLFRDSAPDLKISEEDLLILCPSSSPEVKVIEGWSGVVIQHVPTGFVVQSLGERSIFANKIKALNWLKAKLLIAARDVGVPSINGFKKENVFDVWRDKVRRYVLYPRKHVKDVRSGVEMPDLYSVLDGNIEPLIGAHIQMRLSNDMPP</sequence>